<dbReference type="InterPro" id="IPR003029">
    <property type="entry name" value="S1_domain"/>
</dbReference>
<accession>A0ABQ1PAL0</accession>
<dbReference type="Pfam" id="PF10150">
    <property type="entry name" value="RNase_E_G"/>
    <property type="match status" value="1"/>
</dbReference>
<dbReference type="SMART" id="SM00316">
    <property type="entry name" value="S1"/>
    <property type="match status" value="1"/>
</dbReference>
<evidence type="ECO:0000256" key="3">
    <source>
        <dbReference type="ARBA" id="ARBA00022801"/>
    </source>
</evidence>
<dbReference type="PANTHER" id="PTHR30001">
    <property type="entry name" value="RIBONUCLEASE"/>
    <property type="match status" value="1"/>
</dbReference>
<evidence type="ECO:0000313" key="8">
    <source>
        <dbReference type="Proteomes" id="UP000619534"/>
    </source>
</evidence>
<evidence type="ECO:0000256" key="1">
    <source>
        <dbReference type="ARBA" id="ARBA00001946"/>
    </source>
</evidence>
<dbReference type="Proteomes" id="UP000619534">
    <property type="component" value="Unassembled WGS sequence"/>
</dbReference>
<dbReference type="InterPro" id="IPR019307">
    <property type="entry name" value="RNA-bd_AU-1/RNase_E/G"/>
</dbReference>
<dbReference type="SUPFAM" id="SSF50249">
    <property type="entry name" value="Nucleic acid-binding proteins"/>
    <property type="match status" value="1"/>
</dbReference>
<proteinExistence type="predicted"/>
<dbReference type="PANTHER" id="PTHR30001:SF0">
    <property type="entry name" value="RIBONUCLEASE G"/>
    <property type="match status" value="1"/>
</dbReference>
<dbReference type="InterPro" id="IPR012340">
    <property type="entry name" value="NA-bd_OB-fold"/>
</dbReference>
<keyword evidence="8" id="KW-1185">Reference proteome</keyword>
<keyword evidence="4" id="KW-0460">Magnesium</keyword>
<dbReference type="RefSeq" id="WP_062447026.1">
    <property type="nucleotide sequence ID" value="NZ_BMCJ01000004.1"/>
</dbReference>
<evidence type="ECO:0000256" key="5">
    <source>
        <dbReference type="ARBA" id="ARBA00022884"/>
    </source>
</evidence>
<dbReference type="Gene3D" id="2.40.50.140">
    <property type="entry name" value="Nucleic acid-binding proteins"/>
    <property type="match status" value="1"/>
</dbReference>
<keyword evidence="2" id="KW-0479">Metal-binding</keyword>
<dbReference type="PROSITE" id="PS50126">
    <property type="entry name" value="S1"/>
    <property type="match status" value="1"/>
</dbReference>
<organism evidence="7 8">
    <name type="scientific">Thalassobacillus devorans</name>
    <dbReference type="NCBI Taxonomy" id="279813"/>
    <lineage>
        <taxon>Bacteria</taxon>
        <taxon>Bacillati</taxon>
        <taxon>Bacillota</taxon>
        <taxon>Bacilli</taxon>
        <taxon>Bacillales</taxon>
        <taxon>Bacillaceae</taxon>
        <taxon>Thalassobacillus</taxon>
    </lineage>
</organism>
<reference evidence="8" key="1">
    <citation type="journal article" date="2019" name="Int. J. Syst. Evol. Microbiol.">
        <title>The Global Catalogue of Microorganisms (GCM) 10K type strain sequencing project: providing services to taxonomists for standard genome sequencing and annotation.</title>
        <authorList>
            <consortium name="The Broad Institute Genomics Platform"/>
            <consortium name="The Broad Institute Genome Sequencing Center for Infectious Disease"/>
            <person name="Wu L."/>
            <person name="Ma J."/>
        </authorList>
    </citation>
    <scope>NUCLEOTIDE SEQUENCE [LARGE SCALE GENOMIC DNA]</scope>
    <source>
        <strain evidence="8">CCM 7282</strain>
    </source>
</reference>
<feature type="domain" description="S1 motif" evidence="6">
    <location>
        <begin position="38"/>
        <end position="108"/>
    </location>
</feature>
<comment type="caution">
    <text evidence="7">The sequence shown here is derived from an EMBL/GenBank/DDBJ whole genome shotgun (WGS) entry which is preliminary data.</text>
</comment>
<name>A0ABQ1PAL0_9BACI</name>
<protein>
    <submittedName>
        <fullName evidence="7">Ribonuclease E</fullName>
    </submittedName>
</protein>
<comment type="cofactor">
    <cofactor evidence="1">
        <name>Mg(2+)</name>
        <dbReference type="ChEBI" id="CHEBI:18420"/>
    </cofactor>
</comment>
<evidence type="ECO:0000256" key="2">
    <source>
        <dbReference type="ARBA" id="ARBA00022723"/>
    </source>
</evidence>
<dbReference type="EMBL" id="BMCJ01000004">
    <property type="protein sequence ID" value="GGC92857.1"/>
    <property type="molecule type" value="Genomic_DNA"/>
</dbReference>
<evidence type="ECO:0000313" key="7">
    <source>
        <dbReference type="EMBL" id="GGC92857.1"/>
    </source>
</evidence>
<dbReference type="Pfam" id="PF00575">
    <property type="entry name" value="S1"/>
    <property type="match status" value="1"/>
</dbReference>
<sequence>MRNLYIACRSSEKAALLYEDNKLVEVFFDRELDRSQVDHIYLGKVVNVEKGLQAAFVDIGTGTNGFLRQQEIGNQGERIESLLTIGQYIIVQVKKDGIGKKGPLLTTDLTIAGSYSVYLPKRDQVSVSHKISKEEQANLKEIITPMLEKKEGVIVRTAAKHLDSSSIRNELSFLREKWRQAKGRIDRKKPGMIMESTLVPDGVLRKYPIHFIDECIVDDASLSKQIKSMYPLYSDRIKWVKHWNNHQGYSINECQEKLVQRSVAAAKGVNLTIDETEAMNVIDVNSHGFTGRSDKGQTAYQANLASVNEIARQIRLRNLSGIVMIDFINTGSRKNNDGIESALKQAMKNDPIPTVCHGFTKLGLYEITRKREYASWSSKLTENVTSHKKRSTVLFQMERDILALEDSSHEAILVAVSPELDQLKKQLLSTSVSSKIPQEVFFRVDPVLNDYMIEMAGSLNTVREYVASRGYHVDKSF</sequence>
<keyword evidence="5" id="KW-0694">RNA-binding</keyword>
<dbReference type="InterPro" id="IPR004659">
    <property type="entry name" value="RNase_E/G"/>
</dbReference>
<evidence type="ECO:0000259" key="6">
    <source>
        <dbReference type="PROSITE" id="PS50126"/>
    </source>
</evidence>
<keyword evidence="3" id="KW-0378">Hydrolase</keyword>
<evidence type="ECO:0000256" key="4">
    <source>
        <dbReference type="ARBA" id="ARBA00022842"/>
    </source>
</evidence>
<gene>
    <name evidence="7" type="ORF">GCM10007216_24520</name>
</gene>
<dbReference type="CDD" id="cd04453">
    <property type="entry name" value="S1_RNase_E"/>
    <property type="match status" value="1"/>
</dbReference>